<dbReference type="InterPro" id="IPR004792">
    <property type="entry name" value="BaiN-like"/>
</dbReference>
<dbReference type="PANTHER" id="PTHR42887">
    <property type="entry name" value="OS12G0638800 PROTEIN"/>
    <property type="match status" value="1"/>
</dbReference>
<evidence type="ECO:0000256" key="2">
    <source>
        <dbReference type="ARBA" id="ARBA00022630"/>
    </source>
</evidence>
<dbReference type="NCBIfam" id="TIGR00275">
    <property type="entry name" value="aminoacetone oxidase family FAD-binding enzyme"/>
    <property type="match status" value="1"/>
</dbReference>
<dbReference type="RefSeq" id="WP_106869935.1">
    <property type="nucleotide sequence ID" value="NZ_CP053841.1"/>
</dbReference>
<gene>
    <name evidence="6" type="ORF">CQ405_01725</name>
</gene>
<evidence type="ECO:0000256" key="3">
    <source>
        <dbReference type="ARBA" id="ARBA00022827"/>
    </source>
</evidence>
<reference evidence="7" key="1">
    <citation type="submission" date="2017-10" db="EMBL/GenBank/DDBJ databases">
        <title>Campylobacter species from seals.</title>
        <authorList>
            <person name="Gilbert M.J."/>
            <person name="Zomer A.L."/>
            <person name="Timmerman A.J."/>
            <person name="Duim B."/>
            <person name="Wagenaar J.A."/>
        </authorList>
    </citation>
    <scope>NUCLEOTIDE SEQUENCE [LARGE SCALE GENOMIC DNA]</scope>
    <source>
        <strain evidence="7">17S00004-5</strain>
    </source>
</reference>
<dbReference type="Pfam" id="PF03486">
    <property type="entry name" value="HI0933_like"/>
    <property type="match status" value="1"/>
</dbReference>
<comment type="cofactor">
    <cofactor evidence="1">
        <name>FAD</name>
        <dbReference type="ChEBI" id="CHEBI:57692"/>
    </cofactor>
</comment>
<keyword evidence="3" id="KW-0274">FAD</keyword>
<evidence type="ECO:0000313" key="7">
    <source>
        <dbReference type="Proteomes" id="UP000240535"/>
    </source>
</evidence>
<dbReference type="Gene3D" id="3.50.50.60">
    <property type="entry name" value="FAD/NAD(P)-binding domain"/>
    <property type="match status" value="1"/>
</dbReference>
<dbReference type="InterPro" id="IPR055178">
    <property type="entry name" value="RsdA/BaiN/AoA(So)-like_dom"/>
</dbReference>
<dbReference type="Pfam" id="PF22780">
    <property type="entry name" value="HI0933_like_1st"/>
    <property type="match status" value="1"/>
</dbReference>
<keyword evidence="7" id="KW-1185">Reference proteome</keyword>
<dbReference type="OrthoDB" id="9773233at2"/>
<feature type="domain" description="RsdA/BaiN/AoA(So)-like insert" evidence="5">
    <location>
        <begin position="181"/>
        <end position="319"/>
    </location>
</feature>
<comment type="caution">
    <text evidence="6">The sequence shown here is derived from an EMBL/GenBank/DDBJ whole genome shotgun (WGS) entry which is preliminary data.</text>
</comment>
<organism evidence="6 7">
    <name type="scientific">Campylobacter blaseri</name>
    <dbReference type="NCBI Taxonomy" id="2042961"/>
    <lineage>
        <taxon>Bacteria</taxon>
        <taxon>Pseudomonadati</taxon>
        <taxon>Campylobacterota</taxon>
        <taxon>Epsilonproteobacteria</taxon>
        <taxon>Campylobacterales</taxon>
        <taxon>Campylobacteraceae</taxon>
        <taxon>Campylobacter</taxon>
    </lineage>
</organism>
<evidence type="ECO:0000313" key="6">
    <source>
        <dbReference type="EMBL" id="PSM53289.1"/>
    </source>
</evidence>
<keyword evidence="2" id="KW-0285">Flavoprotein</keyword>
<accession>A0A2P8R484</accession>
<dbReference type="AlphaFoldDB" id="A0A2P8R484"/>
<dbReference type="SUPFAM" id="SSF51905">
    <property type="entry name" value="FAD/NAD(P)-binding domain"/>
    <property type="match status" value="1"/>
</dbReference>
<dbReference type="InterPro" id="IPR023166">
    <property type="entry name" value="BaiN-like_dom_sf"/>
</dbReference>
<name>A0A2P8R484_9BACT</name>
<dbReference type="EMBL" id="PDHH01000001">
    <property type="protein sequence ID" value="PSM53289.1"/>
    <property type="molecule type" value="Genomic_DNA"/>
</dbReference>
<dbReference type="InterPro" id="IPR057661">
    <property type="entry name" value="RsdA/BaiN/AoA(So)_Rossmann"/>
</dbReference>
<protein>
    <submittedName>
        <fullName evidence="6">Aminoacetone oxidase family FAD-binding enzyme</fullName>
    </submittedName>
</protein>
<dbReference type="SUPFAM" id="SSF160996">
    <property type="entry name" value="HI0933 insert domain-like"/>
    <property type="match status" value="1"/>
</dbReference>
<feature type="domain" description="RsdA/BaiN/AoA(So)-like Rossmann fold-like" evidence="4">
    <location>
        <begin position="4"/>
        <end position="371"/>
    </location>
</feature>
<sequence length="376" mass="42270">MEFNTIIIGGGASALFLASKLNSQNVAILEKNSTVGKKILASGGGKCNITNEFINANNYLGNFDFISRILDNLSYIEVLDFFKELSFIKIKNNQFFCKNGSKEVLSFLVKKANKHKIFLNTEVLDVDKIDDVFLVKTKDKLFKCKNLVVASGGLSYSKLGVSDIGYKIALKFGHKVSKLNPALVGFTVQKDEFWFKGLSGVCFRAKVQVKDREFFDDILFTHKGISGPSILNASLFWEKGKIYINFLPNFKISNFKSSKKQISTLFPLPKRFIKSFLISKNLEDKQMYKLNEDEFEKLQKLQNYEFAPAGNFGFDRAEITKGGVEVCGIDENCQSKLTKNLFFIGEVLDVSGMLGGYNIHFAFASAKRVAKHLSVR</sequence>
<evidence type="ECO:0000259" key="5">
    <source>
        <dbReference type="Pfam" id="PF22780"/>
    </source>
</evidence>
<dbReference type="PANTHER" id="PTHR42887:SF2">
    <property type="entry name" value="OS12G0638800 PROTEIN"/>
    <property type="match status" value="1"/>
</dbReference>
<evidence type="ECO:0000256" key="1">
    <source>
        <dbReference type="ARBA" id="ARBA00001974"/>
    </source>
</evidence>
<proteinExistence type="predicted"/>
<dbReference type="Gene3D" id="1.10.8.260">
    <property type="entry name" value="HI0933 insert domain-like"/>
    <property type="match status" value="1"/>
</dbReference>
<dbReference type="Gene3D" id="2.40.30.10">
    <property type="entry name" value="Translation factors"/>
    <property type="match status" value="1"/>
</dbReference>
<dbReference type="InterPro" id="IPR036188">
    <property type="entry name" value="FAD/NAD-bd_sf"/>
</dbReference>
<evidence type="ECO:0000259" key="4">
    <source>
        <dbReference type="Pfam" id="PF03486"/>
    </source>
</evidence>
<dbReference type="Proteomes" id="UP000240535">
    <property type="component" value="Unassembled WGS sequence"/>
</dbReference>